<dbReference type="OrthoDB" id="7773at2157"/>
<dbReference type="GO" id="GO:0016740">
    <property type="term" value="F:transferase activity"/>
    <property type="evidence" value="ECO:0007669"/>
    <property type="project" value="TreeGrafter"/>
</dbReference>
<sequence length="287" mass="32683">MILTILVDNNAELLSRDLYGEHGLSQFIEVDGKQILHDTGFSDLFIENAEELGINVANIDYLVFSHGHDDHTGGLKYLIEYMKEFRTKKQKPILIAHEAVFDRKFKRDEEIGCMVDIKEIKKAFNVQLSKKMQKITDNLYFLGEIERNNDFELINNPYKKLVKDENGNDVYVDDYIVEDSSLVYVKTDEKNPDKKELVIISGCAHSGICNTIEMAKKLIGDYPVISAIGGIHLIKPSEDRIVKTCEYLKGLNMESLYACHCTDLNSKIRLAQENPVKELGVGTILEF</sequence>
<dbReference type="EMBL" id="CP002057">
    <property type="protein sequence ID" value="ADI36568.1"/>
    <property type="molecule type" value="Genomic_DNA"/>
</dbReference>
<name>D7DTV8_METV3</name>
<dbReference type="InterPro" id="IPR001279">
    <property type="entry name" value="Metallo-B-lactamas"/>
</dbReference>
<dbReference type="InterPro" id="IPR036866">
    <property type="entry name" value="RibonucZ/Hydroxyglut_hydro"/>
</dbReference>
<accession>D7DTV8</accession>
<proteinExistence type="predicted"/>
<dbReference type="Proteomes" id="UP000007722">
    <property type="component" value="Chromosome"/>
</dbReference>
<dbReference type="HOGENOM" id="CLU_036012_0_0_2"/>
<dbReference type="Pfam" id="PF00753">
    <property type="entry name" value="Lactamase_B"/>
    <property type="match status" value="1"/>
</dbReference>
<evidence type="ECO:0000313" key="3">
    <source>
        <dbReference type="Proteomes" id="UP000007722"/>
    </source>
</evidence>
<dbReference type="PANTHER" id="PTHR13754:SF18">
    <property type="entry name" value="7,8-DIHYDROPTERIN-6-METHYL-4-(BETA-D-RIBOFURANOSYL)-AMINOBENZENE-5'-PHOSPHATE SYNTHASE"/>
    <property type="match status" value="1"/>
</dbReference>
<dbReference type="CDD" id="cd07713">
    <property type="entry name" value="DHPS-like_MBL-fold"/>
    <property type="match status" value="1"/>
</dbReference>
<dbReference type="STRING" id="456320.Mvol_0911"/>
<protein>
    <submittedName>
        <fullName evidence="2">Metallo-beta-lactamase family protein</fullName>
    </submittedName>
</protein>
<dbReference type="AlphaFoldDB" id="D7DTV8"/>
<feature type="domain" description="Metallo-beta-lactamase" evidence="1">
    <location>
        <begin position="25"/>
        <end position="80"/>
    </location>
</feature>
<evidence type="ECO:0000259" key="1">
    <source>
        <dbReference type="Pfam" id="PF00753"/>
    </source>
</evidence>
<dbReference type="InParanoid" id="D7DTV8"/>
<dbReference type="FunCoup" id="D7DTV8">
    <property type="interactions" value="97"/>
</dbReference>
<organism evidence="2 3">
    <name type="scientific">Methanococcus voltae (strain ATCC BAA-1334 / A3)</name>
    <dbReference type="NCBI Taxonomy" id="456320"/>
    <lineage>
        <taxon>Archaea</taxon>
        <taxon>Methanobacteriati</taxon>
        <taxon>Methanobacteriota</taxon>
        <taxon>Methanomada group</taxon>
        <taxon>Methanococci</taxon>
        <taxon>Methanococcales</taxon>
        <taxon>Methanococcaceae</taxon>
        <taxon>Methanococcus</taxon>
    </lineage>
</organism>
<dbReference type="InterPro" id="IPR052926">
    <property type="entry name" value="Metallo-beta-lactamase_dom"/>
</dbReference>
<evidence type="ECO:0000313" key="2">
    <source>
        <dbReference type="EMBL" id="ADI36568.1"/>
    </source>
</evidence>
<dbReference type="SUPFAM" id="SSF56281">
    <property type="entry name" value="Metallo-hydrolase/oxidoreductase"/>
    <property type="match status" value="1"/>
</dbReference>
<keyword evidence="3" id="KW-1185">Reference proteome</keyword>
<gene>
    <name evidence="2" type="ordered locus">Mvol_0911</name>
</gene>
<reference evidence="2 3" key="1">
    <citation type="submission" date="2010-05" db="EMBL/GenBank/DDBJ databases">
        <title>Complete sequence of Methanococcus voltae A3.</title>
        <authorList>
            <consortium name="US DOE Joint Genome Institute"/>
            <person name="Lucas S."/>
            <person name="Copeland A."/>
            <person name="Lapidus A."/>
            <person name="Cheng J.-F."/>
            <person name="Bruce D."/>
            <person name="Goodwin L."/>
            <person name="Pitluck S."/>
            <person name="Lowry S."/>
            <person name="Clum A."/>
            <person name="Land M."/>
            <person name="Hauser L."/>
            <person name="Kyrpides N."/>
            <person name="Mikhailova N."/>
            <person name="Whitman W.B."/>
            <person name="Woyke T."/>
        </authorList>
    </citation>
    <scope>NUCLEOTIDE SEQUENCE [LARGE SCALE GENOMIC DNA]</scope>
    <source>
        <strain evidence="3">ATCC BAA-1334 / A3</strain>
    </source>
</reference>
<dbReference type="PANTHER" id="PTHR13754">
    <property type="entry name" value="METALLO-BETA-LACTAMASE SUPERFAMILY PROTEIN"/>
    <property type="match status" value="1"/>
</dbReference>
<dbReference type="KEGG" id="mvo:Mvol_0911"/>
<dbReference type="Gene3D" id="3.60.15.10">
    <property type="entry name" value="Ribonuclease Z/Hydroxyacylglutathione hydrolase-like"/>
    <property type="match status" value="1"/>
</dbReference>
<dbReference type="eggNOG" id="arCOG00503">
    <property type="taxonomic scope" value="Archaea"/>
</dbReference>
<dbReference type="InterPro" id="IPR041712">
    <property type="entry name" value="DHPS-like_MBL-fold"/>
</dbReference>